<organism evidence="1 2">
    <name type="scientific">Klebsiella grimontii</name>
    <dbReference type="NCBI Taxonomy" id="2058152"/>
    <lineage>
        <taxon>Bacteria</taxon>
        <taxon>Pseudomonadati</taxon>
        <taxon>Pseudomonadota</taxon>
        <taxon>Gammaproteobacteria</taxon>
        <taxon>Enterobacterales</taxon>
        <taxon>Enterobacteriaceae</taxon>
        <taxon>Klebsiella/Raoultella group</taxon>
        <taxon>Klebsiella</taxon>
    </lineage>
</organism>
<dbReference type="RefSeq" id="WP_136895689.1">
    <property type="nucleotide sequence ID" value="NZ_CP055315.1"/>
</dbReference>
<name>A0ABD7AKK6_9ENTR</name>
<reference evidence="2" key="1">
    <citation type="submission" date="2020-06" db="EMBL/GenBank/DDBJ databases">
        <title>REHAB project genomes.</title>
        <authorList>
            <person name="Shaw L.P."/>
        </authorList>
    </citation>
    <scope>NUCLEOTIDE SEQUENCE [LARGE SCALE GENOMIC DNA]</scope>
    <source>
        <strain evidence="2">RHBSTW-00555</strain>
    </source>
</reference>
<sequence>MTKTPAALATLIATIDINVSRNAHISHEYGNNTDCLLELMNTFPNGEVYESNVMWDEEGFEYTIPNTGYSIGVNRRWMGIILNGKTICLVSPKTKNYNHVAMRDLTPIERTFEEILVKHF</sequence>
<dbReference type="EMBL" id="CP055315">
    <property type="protein sequence ID" value="QLO53219.1"/>
    <property type="molecule type" value="Genomic_DNA"/>
</dbReference>
<proteinExistence type="predicted"/>
<dbReference type="Proteomes" id="UP000510937">
    <property type="component" value="Chromosome"/>
</dbReference>
<evidence type="ECO:0000313" key="1">
    <source>
        <dbReference type="EMBL" id="QLO53219.1"/>
    </source>
</evidence>
<protein>
    <submittedName>
        <fullName evidence="1">Uncharacterized protein</fullName>
    </submittedName>
</protein>
<dbReference type="AlphaFoldDB" id="A0ABD7AKK6"/>
<gene>
    <name evidence="1" type="ORF">HV234_17595</name>
</gene>
<evidence type="ECO:0000313" key="2">
    <source>
        <dbReference type="Proteomes" id="UP000510937"/>
    </source>
</evidence>
<accession>A0ABD7AKK6</accession>